<evidence type="ECO:0000313" key="3">
    <source>
        <dbReference type="Proteomes" id="UP000051260"/>
    </source>
</evidence>
<dbReference type="AlphaFoldDB" id="A0A0P1I638"/>
<dbReference type="Proteomes" id="UP000051260">
    <property type="component" value="Unassembled WGS sequence"/>
</dbReference>
<evidence type="ECO:0000259" key="1">
    <source>
        <dbReference type="Pfam" id="PF02036"/>
    </source>
</evidence>
<dbReference type="Pfam" id="PF02036">
    <property type="entry name" value="SCP2"/>
    <property type="match status" value="1"/>
</dbReference>
<sequence>MSDILEKAAAALNEKLSGGDFDASAKFAIADLGAIVLDADGARVSDDDADVTLSADADTFEQILSGDLNPTGAFMSGKLSVDGDMGIAMKLASVLA</sequence>
<dbReference type="STRING" id="1715692.RUE5091_01197"/>
<accession>A0A0P1I638</accession>
<dbReference type="EMBL" id="CYUD01000003">
    <property type="protein sequence ID" value="CUJ92247.1"/>
    <property type="molecule type" value="Genomic_DNA"/>
</dbReference>
<evidence type="ECO:0000313" key="2">
    <source>
        <dbReference type="EMBL" id="CUJ92247.1"/>
    </source>
</evidence>
<proteinExistence type="predicted"/>
<dbReference type="SUPFAM" id="SSF55718">
    <property type="entry name" value="SCP-like"/>
    <property type="match status" value="1"/>
</dbReference>
<reference evidence="3" key="1">
    <citation type="submission" date="2015-09" db="EMBL/GenBank/DDBJ databases">
        <authorList>
            <person name="Rodrigo-Torres L."/>
            <person name="Arahal D.R."/>
        </authorList>
    </citation>
    <scope>NUCLEOTIDE SEQUENCE [LARGE SCALE GENOMIC DNA]</scope>
    <source>
        <strain evidence="3">CECT 5091</strain>
    </source>
</reference>
<protein>
    <submittedName>
        <fullName evidence="2">Putative sterol carrier protein</fullName>
    </submittedName>
</protein>
<dbReference type="OrthoDB" id="9809312at2"/>
<gene>
    <name evidence="2" type="ORF">RUE5091_01197</name>
</gene>
<dbReference type="InterPro" id="IPR036527">
    <property type="entry name" value="SCP2_sterol-bd_dom_sf"/>
</dbReference>
<keyword evidence="3" id="KW-1185">Reference proteome</keyword>
<dbReference type="InterPro" id="IPR003033">
    <property type="entry name" value="SCP2_sterol-bd_dom"/>
</dbReference>
<feature type="domain" description="SCP2" evidence="1">
    <location>
        <begin position="24"/>
        <end position="95"/>
    </location>
</feature>
<dbReference type="RefSeq" id="WP_058280950.1">
    <property type="nucleotide sequence ID" value="NZ_CYUD01000003.1"/>
</dbReference>
<dbReference type="Gene3D" id="3.30.1050.10">
    <property type="entry name" value="SCP2 sterol-binding domain"/>
    <property type="match status" value="1"/>
</dbReference>
<name>A0A0P1I638_9RHOB</name>
<organism evidence="2 3">
    <name type="scientific">Ruegeria denitrificans</name>
    <dbReference type="NCBI Taxonomy" id="1715692"/>
    <lineage>
        <taxon>Bacteria</taxon>
        <taxon>Pseudomonadati</taxon>
        <taxon>Pseudomonadota</taxon>
        <taxon>Alphaproteobacteria</taxon>
        <taxon>Rhodobacterales</taxon>
        <taxon>Roseobacteraceae</taxon>
        <taxon>Ruegeria</taxon>
    </lineage>
</organism>